<comment type="cofactor">
    <cofactor evidence="1">
        <name>Mg(2+)</name>
        <dbReference type="ChEBI" id="CHEBI:18420"/>
    </cofactor>
</comment>
<dbReference type="Proteomes" id="UP001199044">
    <property type="component" value="Unassembled WGS sequence"/>
</dbReference>
<dbReference type="GO" id="GO:0016787">
    <property type="term" value="F:hydrolase activity"/>
    <property type="evidence" value="ECO:0007669"/>
    <property type="project" value="UniProtKB-KW"/>
</dbReference>
<dbReference type="SUPFAM" id="SSF56784">
    <property type="entry name" value="HAD-like"/>
    <property type="match status" value="1"/>
</dbReference>
<comment type="caution">
    <text evidence="5">The sequence shown here is derived from an EMBL/GenBank/DDBJ whole genome shotgun (WGS) entry which is preliminary data.</text>
</comment>
<dbReference type="CDD" id="cd07526">
    <property type="entry name" value="HAD_BPGM_like"/>
    <property type="match status" value="1"/>
</dbReference>
<reference evidence="6" key="1">
    <citation type="submission" date="2023-07" db="EMBL/GenBank/DDBJ databases">
        <title>Molecular identification of indigenous halophilic bacteria isolated from red sea cost, biodegradation of synthetic dyes and assessment of degraded metabolite toxicity.</title>
        <authorList>
            <person name="Chaieb K."/>
            <person name="Altayb H.N."/>
        </authorList>
    </citation>
    <scope>NUCLEOTIDE SEQUENCE [LARGE SCALE GENOMIC DNA]</scope>
    <source>
        <strain evidence="6">K20</strain>
    </source>
</reference>
<keyword evidence="6" id="KW-1185">Reference proteome</keyword>
<dbReference type="PANTHER" id="PTHR46193:SF10">
    <property type="entry name" value="6-PHOSPHOGLUCONATE PHOSPHATASE"/>
    <property type="match status" value="1"/>
</dbReference>
<dbReference type="InterPro" id="IPR006439">
    <property type="entry name" value="HAD-SF_hydro_IA"/>
</dbReference>
<evidence type="ECO:0000313" key="6">
    <source>
        <dbReference type="Proteomes" id="UP001199044"/>
    </source>
</evidence>
<dbReference type="SFLD" id="SFLDG01129">
    <property type="entry name" value="C1.5:_HAD__Beta-PGM__Phosphata"/>
    <property type="match status" value="1"/>
</dbReference>
<dbReference type="Pfam" id="PF13419">
    <property type="entry name" value="HAD_2"/>
    <property type="match status" value="1"/>
</dbReference>
<name>A0ABS7YN22_9VIBR</name>
<evidence type="ECO:0000256" key="1">
    <source>
        <dbReference type="ARBA" id="ARBA00001946"/>
    </source>
</evidence>
<accession>A0ABS7YN22</accession>
<protein>
    <submittedName>
        <fullName evidence="5">HAD-IA family hydrolase</fullName>
    </submittedName>
</protein>
<keyword evidence="5" id="KW-0378">Hydrolase</keyword>
<dbReference type="EMBL" id="JAIWIU010000069">
    <property type="protein sequence ID" value="MCA2016753.1"/>
    <property type="molecule type" value="Genomic_DNA"/>
</dbReference>
<keyword evidence="3" id="KW-0479">Metal-binding</keyword>
<dbReference type="NCBIfam" id="TIGR01509">
    <property type="entry name" value="HAD-SF-IA-v3"/>
    <property type="match status" value="1"/>
</dbReference>
<gene>
    <name evidence="5" type="ORF">LDJ79_11570</name>
</gene>
<dbReference type="InterPro" id="IPR023214">
    <property type="entry name" value="HAD_sf"/>
</dbReference>
<organism evidence="5 6">
    <name type="scientific">Vibrio tritonius</name>
    <dbReference type="NCBI Taxonomy" id="1435069"/>
    <lineage>
        <taxon>Bacteria</taxon>
        <taxon>Pseudomonadati</taxon>
        <taxon>Pseudomonadota</taxon>
        <taxon>Gammaproteobacteria</taxon>
        <taxon>Vibrionales</taxon>
        <taxon>Vibrionaceae</taxon>
        <taxon>Vibrio</taxon>
    </lineage>
</organism>
<comment type="similarity">
    <text evidence="2">Belongs to the HAD-like hydrolase superfamily. CbbY/CbbZ/Gph/YieH family.</text>
</comment>
<sequence length="210" mass="23243">MKLVIFDCDGTLVDSERLGNLALQQQLAQFDIHYGVDELLAKFRGGKLASIIASLEQECRVVFPVTFEAEYRAKMTALFDEHLKPNDGVKEMLESLSIPCCIASSAPKAKIDRALEITGLTNYFGDNIFSSYDVGSWKPDPQLFLHAAQQMKSDPKDCSVVEDSVIGLQAAKSAQMKSIYYAPNLSVQHELASVQIRHMSELSNHIATTL</sequence>
<dbReference type="SFLD" id="SFLDS00003">
    <property type="entry name" value="Haloacid_Dehalogenase"/>
    <property type="match status" value="1"/>
</dbReference>
<evidence type="ECO:0000256" key="3">
    <source>
        <dbReference type="ARBA" id="ARBA00022723"/>
    </source>
</evidence>
<dbReference type="PANTHER" id="PTHR46193">
    <property type="entry name" value="6-PHOSPHOGLUCONATE PHOSPHATASE"/>
    <property type="match status" value="1"/>
</dbReference>
<dbReference type="InterPro" id="IPR036412">
    <property type="entry name" value="HAD-like_sf"/>
</dbReference>
<keyword evidence="4" id="KW-0460">Magnesium</keyword>
<evidence type="ECO:0000256" key="2">
    <source>
        <dbReference type="ARBA" id="ARBA00006171"/>
    </source>
</evidence>
<evidence type="ECO:0000313" key="5">
    <source>
        <dbReference type="EMBL" id="MCA2016753.1"/>
    </source>
</evidence>
<dbReference type="InterPro" id="IPR051600">
    <property type="entry name" value="Beta-PGM-like"/>
</dbReference>
<dbReference type="Gene3D" id="3.40.50.1000">
    <property type="entry name" value="HAD superfamily/HAD-like"/>
    <property type="match status" value="1"/>
</dbReference>
<dbReference type="SFLD" id="SFLDG01135">
    <property type="entry name" value="C1.5.6:_HAD__Beta-PGM__Phospha"/>
    <property type="match status" value="1"/>
</dbReference>
<dbReference type="InterPro" id="IPR041492">
    <property type="entry name" value="HAD_2"/>
</dbReference>
<proteinExistence type="inferred from homology"/>
<dbReference type="RefSeq" id="WP_225250681.1">
    <property type="nucleotide sequence ID" value="NZ_JAIWIU010000069.1"/>
</dbReference>
<dbReference type="InterPro" id="IPR023198">
    <property type="entry name" value="PGP-like_dom2"/>
</dbReference>
<dbReference type="Gene3D" id="1.10.150.240">
    <property type="entry name" value="Putative phosphatase, domain 2"/>
    <property type="match status" value="1"/>
</dbReference>
<evidence type="ECO:0000256" key="4">
    <source>
        <dbReference type="ARBA" id="ARBA00022842"/>
    </source>
</evidence>